<keyword evidence="1" id="KW-0472">Membrane</keyword>
<keyword evidence="1" id="KW-0812">Transmembrane</keyword>
<evidence type="ECO:0000256" key="1">
    <source>
        <dbReference type="SAM" id="Phobius"/>
    </source>
</evidence>
<dbReference type="EMBL" id="CABPSD010000001">
    <property type="protein sequence ID" value="VVD69137.1"/>
    <property type="molecule type" value="Genomic_DNA"/>
</dbReference>
<reference evidence="2 3" key="1">
    <citation type="submission" date="2019-08" db="EMBL/GenBank/DDBJ databases">
        <authorList>
            <person name="Peeters C."/>
        </authorList>
    </citation>
    <scope>NUCLEOTIDE SEQUENCE [LARGE SCALE GENOMIC DNA]</scope>
    <source>
        <strain evidence="2 3">LMG 31116</strain>
    </source>
</reference>
<organism evidence="2 3">
    <name type="scientific">Pandoraea morbifera</name>
    <dbReference type="NCBI Taxonomy" id="2508300"/>
    <lineage>
        <taxon>Bacteria</taxon>
        <taxon>Pseudomonadati</taxon>
        <taxon>Pseudomonadota</taxon>
        <taxon>Betaproteobacteria</taxon>
        <taxon>Burkholderiales</taxon>
        <taxon>Burkholderiaceae</taxon>
        <taxon>Pandoraea</taxon>
    </lineage>
</organism>
<evidence type="ECO:0000313" key="3">
    <source>
        <dbReference type="Proteomes" id="UP000368474"/>
    </source>
</evidence>
<gene>
    <name evidence="2" type="ORF">PMO31116_00507</name>
</gene>
<feature type="transmembrane region" description="Helical" evidence="1">
    <location>
        <begin position="36"/>
        <end position="55"/>
    </location>
</feature>
<evidence type="ECO:0000313" key="2">
    <source>
        <dbReference type="EMBL" id="VVD69137.1"/>
    </source>
</evidence>
<sequence length="57" mass="6532">MQFIQFVAFIFAILIFCVGAAITYEKLKEGQFFEFIYRAAFYAAAVPIIVIQKAFGR</sequence>
<accession>A0A5E4S0M1</accession>
<feature type="transmembrane region" description="Helical" evidence="1">
    <location>
        <begin position="6"/>
        <end position="24"/>
    </location>
</feature>
<dbReference type="RefSeq" id="WP_174970764.1">
    <property type="nucleotide sequence ID" value="NZ_CABPSD010000001.1"/>
</dbReference>
<protein>
    <submittedName>
        <fullName evidence="2">Uncharacterized protein</fullName>
    </submittedName>
</protein>
<name>A0A5E4S0M1_9BURK</name>
<dbReference type="AlphaFoldDB" id="A0A5E4S0M1"/>
<dbReference type="Proteomes" id="UP000368474">
    <property type="component" value="Unassembled WGS sequence"/>
</dbReference>
<keyword evidence="1" id="KW-1133">Transmembrane helix</keyword>
<keyword evidence="3" id="KW-1185">Reference proteome</keyword>
<proteinExistence type="predicted"/>